<accession>A0A0E9TDF1</accession>
<dbReference type="EMBL" id="GBXM01056941">
    <property type="protein sequence ID" value="JAH51636.1"/>
    <property type="molecule type" value="Transcribed_RNA"/>
</dbReference>
<protein>
    <submittedName>
        <fullName evidence="1">Uncharacterized protein</fullName>
    </submittedName>
</protein>
<name>A0A0E9TDF1_ANGAN</name>
<reference evidence="1" key="2">
    <citation type="journal article" date="2015" name="Fish Shellfish Immunol.">
        <title>Early steps in the European eel (Anguilla anguilla)-Vibrio vulnificus interaction in the gills: Role of the RtxA13 toxin.</title>
        <authorList>
            <person name="Callol A."/>
            <person name="Pajuelo D."/>
            <person name="Ebbesson L."/>
            <person name="Teles M."/>
            <person name="MacKenzie S."/>
            <person name="Amaro C."/>
        </authorList>
    </citation>
    <scope>NUCLEOTIDE SEQUENCE</scope>
</reference>
<reference evidence="1" key="1">
    <citation type="submission" date="2014-11" db="EMBL/GenBank/DDBJ databases">
        <authorList>
            <person name="Amaro Gonzalez C."/>
        </authorList>
    </citation>
    <scope>NUCLEOTIDE SEQUENCE</scope>
</reference>
<organism evidence="1">
    <name type="scientific">Anguilla anguilla</name>
    <name type="common">European freshwater eel</name>
    <name type="synonym">Muraena anguilla</name>
    <dbReference type="NCBI Taxonomy" id="7936"/>
    <lineage>
        <taxon>Eukaryota</taxon>
        <taxon>Metazoa</taxon>
        <taxon>Chordata</taxon>
        <taxon>Craniata</taxon>
        <taxon>Vertebrata</taxon>
        <taxon>Euteleostomi</taxon>
        <taxon>Actinopterygii</taxon>
        <taxon>Neopterygii</taxon>
        <taxon>Teleostei</taxon>
        <taxon>Anguilliformes</taxon>
        <taxon>Anguillidae</taxon>
        <taxon>Anguilla</taxon>
    </lineage>
</organism>
<sequence length="56" mass="6588">MTVYKVPCLQEKDCFCLEVTTTKPYQRHIIHRNLMASNHARFLFPTDGLTRGNDFE</sequence>
<dbReference type="AlphaFoldDB" id="A0A0E9TDF1"/>
<proteinExistence type="predicted"/>
<evidence type="ECO:0000313" key="1">
    <source>
        <dbReference type="EMBL" id="JAH51636.1"/>
    </source>
</evidence>